<evidence type="ECO:0000259" key="2">
    <source>
        <dbReference type="Pfam" id="PF06202"/>
    </source>
</evidence>
<dbReference type="InterPro" id="IPR029436">
    <property type="entry name" value="AGL_euk_N"/>
</dbReference>
<evidence type="ECO:0000256" key="1">
    <source>
        <dbReference type="SAM" id="MobiDB-lite"/>
    </source>
</evidence>
<protein>
    <submittedName>
        <fullName evidence="6">Glycogen debranching enzyme</fullName>
    </submittedName>
</protein>
<dbReference type="VEuPathDB" id="FungiDB:AMAG_17373"/>
<dbReference type="EMBL" id="GG745389">
    <property type="protein sequence ID" value="KNE73181.1"/>
    <property type="molecule type" value="Genomic_DNA"/>
</dbReference>
<dbReference type="PANTHER" id="PTHR10569:SF2">
    <property type="entry name" value="GLYCOGEN DEBRANCHING ENZYME"/>
    <property type="match status" value="1"/>
</dbReference>
<reference evidence="6 7" key="1">
    <citation type="submission" date="2009-11" db="EMBL/GenBank/DDBJ databases">
        <title>Annotation of Allomyces macrogynus ATCC 38327.</title>
        <authorList>
            <consortium name="The Broad Institute Genome Sequencing Platform"/>
            <person name="Russ C."/>
            <person name="Cuomo C."/>
            <person name="Burger G."/>
            <person name="Gray M.W."/>
            <person name="Holland P.W.H."/>
            <person name="King N."/>
            <person name="Lang F.B.F."/>
            <person name="Roger A.J."/>
            <person name="Ruiz-Trillo I."/>
            <person name="Young S.K."/>
            <person name="Zeng Q."/>
            <person name="Gargeya S."/>
            <person name="Fitzgerald M."/>
            <person name="Haas B."/>
            <person name="Abouelleil A."/>
            <person name="Alvarado L."/>
            <person name="Arachchi H.M."/>
            <person name="Berlin A."/>
            <person name="Chapman S.B."/>
            <person name="Gearin G."/>
            <person name="Goldberg J."/>
            <person name="Griggs A."/>
            <person name="Gujja S."/>
            <person name="Hansen M."/>
            <person name="Heiman D."/>
            <person name="Howarth C."/>
            <person name="Larimer J."/>
            <person name="Lui A."/>
            <person name="MacDonald P.J.P."/>
            <person name="McCowen C."/>
            <person name="Montmayeur A."/>
            <person name="Murphy C."/>
            <person name="Neiman D."/>
            <person name="Pearson M."/>
            <person name="Priest M."/>
            <person name="Roberts A."/>
            <person name="Saif S."/>
            <person name="Shea T."/>
            <person name="Sisk P."/>
            <person name="Stolte C."/>
            <person name="Sykes S."/>
            <person name="Wortman J."/>
            <person name="Nusbaum C."/>
            <person name="Birren B."/>
        </authorList>
    </citation>
    <scope>NUCLEOTIDE SEQUENCE [LARGE SCALE GENOMIC DNA]</scope>
    <source>
        <strain evidence="6 7">ATCC 38327</strain>
    </source>
</reference>
<dbReference type="GO" id="GO:0005980">
    <property type="term" value="P:glycogen catabolic process"/>
    <property type="evidence" value="ECO:0007669"/>
    <property type="project" value="InterPro"/>
</dbReference>
<dbReference type="GO" id="GO:0004134">
    <property type="term" value="F:4-alpha-glucanotransferase activity"/>
    <property type="evidence" value="ECO:0007669"/>
    <property type="project" value="InterPro"/>
</dbReference>
<dbReference type="InterPro" id="IPR032792">
    <property type="entry name" value="AGL_glucanoTrfase"/>
</dbReference>
<evidence type="ECO:0000259" key="5">
    <source>
        <dbReference type="Pfam" id="PF14702"/>
    </source>
</evidence>
<dbReference type="Pfam" id="PF14702">
    <property type="entry name" value="hGDE_central"/>
    <property type="match status" value="1"/>
</dbReference>
<reference evidence="7" key="2">
    <citation type="submission" date="2009-11" db="EMBL/GenBank/DDBJ databases">
        <title>The Genome Sequence of Allomyces macrogynus strain ATCC 38327.</title>
        <authorList>
            <consortium name="The Broad Institute Genome Sequencing Platform"/>
            <person name="Russ C."/>
            <person name="Cuomo C."/>
            <person name="Shea T."/>
            <person name="Young S.K."/>
            <person name="Zeng Q."/>
            <person name="Koehrsen M."/>
            <person name="Haas B."/>
            <person name="Borodovsky M."/>
            <person name="Guigo R."/>
            <person name="Alvarado L."/>
            <person name="Berlin A."/>
            <person name="Borenstein D."/>
            <person name="Chen Z."/>
            <person name="Engels R."/>
            <person name="Freedman E."/>
            <person name="Gellesch M."/>
            <person name="Goldberg J."/>
            <person name="Griggs A."/>
            <person name="Gujja S."/>
            <person name="Heiman D."/>
            <person name="Hepburn T."/>
            <person name="Howarth C."/>
            <person name="Jen D."/>
            <person name="Larson L."/>
            <person name="Lewis B."/>
            <person name="Mehta T."/>
            <person name="Park D."/>
            <person name="Pearson M."/>
            <person name="Roberts A."/>
            <person name="Saif S."/>
            <person name="Shenoy N."/>
            <person name="Sisk P."/>
            <person name="Stolte C."/>
            <person name="Sykes S."/>
            <person name="Walk T."/>
            <person name="White J."/>
            <person name="Yandava C."/>
            <person name="Burger G."/>
            <person name="Gray M.W."/>
            <person name="Holland P.W.H."/>
            <person name="King N."/>
            <person name="Lang F.B.F."/>
            <person name="Roger A.J."/>
            <person name="Ruiz-Trillo I."/>
            <person name="Lander E."/>
            <person name="Nusbaum C."/>
        </authorList>
    </citation>
    <scope>NUCLEOTIDE SEQUENCE [LARGE SCALE GENOMIC DNA]</scope>
    <source>
        <strain evidence="7">ATCC 38327</strain>
    </source>
</reference>
<organism evidence="6 7">
    <name type="scientific">Allomyces macrogynus (strain ATCC 38327)</name>
    <name type="common">Allomyces javanicus var. macrogynus</name>
    <dbReference type="NCBI Taxonomy" id="578462"/>
    <lineage>
        <taxon>Eukaryota</taxon>
        <taxon>Fungi</taxon>
        <taxon>Fungi incertae sedis</taxon>
        <taxon>Blastocladiomycota</taxon>
        <taxon>Blastocladiomycetes</taxon>
        <taxon>Blastocladiales</taxon>
        <taxon>Blastocladiaceae</taxon>
        <taxon>Allomyces</taxon>
    </lineage>
</organism>
<dbReference type="InterPro" id="IPR032790">
    <property type="entry name" value="GDE_C"/>
</dbReference>
<dbReference type="SUPFAM" id="SSF48208">
    <property type="entry name" value="Six-hairpin glycosidases"/>
    <property type="match status" value="1"/>
</dbReference>
<dbReference type="InterPro" id="IPR032788">
    <property type="entry name" value="AGL_central"/>
</dbReference>
<evidence type="ECO:0000313" key="6">
    <source>
        <dbReference type="EMBL" id="KNE73181.1"/>
    </source>
</evidence>
<sequence length="1651" mass="181801">MMAASVVALPAARVAQHDPARTAFKQPAAKATAPAPASAGFTADPDAEFDESLASVAVADHATLLLDQGVPAGPVRQFKLTGPHYTVPLVRLPPLIGEKAVHRLRFILRAGDPILDNGGAVLVADYSVKTGYHRSQALRIEFKYDYVNDASIDLDLAAPGTFAFKVESRLPAEQHTTTIPLDPQTTHVLVEPTLTVLGVPLSTLDAIVLQSVVPKWLGPLTTWPAQFKTLGKLNFNLVHFVPMQPRGISNSPYSLLDQLDVSPDLFEPGKIPPTVDGRWAAVARVLDEIEAAGLLAMTDVVWNHTACNSPWLRAHPESGYNLVNSPHLYPAYLLDDALQNYSYRVATGQVAGVDPLLTSAEDVAKLLRVFRESAYLEIKLWEFYAMDVPALKQAILPLVASAVPDVRFQGLRKLDTHARAQRLREVADASKPFGSQRHARTLDVHLAAAYLATYCAEGCDLIDLPPNHHDAELTAVLDEINLAYYQDYDQDTAAVFNNLANTIKWERVDQGGPQLGRITKSSPFIGTYFTRGFADAVGTENPASYAALFDKTQVWANNGWIWNANPMIDFASPQSRAYLRREVIQWGDCVKLRYGASRADNPWLWDHMRAYTRQMANHFHAFRIDNCHSTPRHLAAYLLDEARVVRPHLYVVAELFTGDAAVDRLYAAELGIHSLIREAMQAWDAKELSRLVHRYSGDPVGSFHAAGAGPAVCMATPHHAVDVRAAEPHALFMDCTHDNEPPAQRRSVLDSVANAAVTAMASCAVGSTLGYDWCIPKHLNVVHEARTYPQLDRVQGMHPLRAALGELHRRMALENMSEVYVHHEEPYIIVYRQDPVLHRGVILIARSVFTRPAAGASPRAPLSPLVLKRTQAKLILAQALEIVAADAPKDPDVIDGVPVRLADQAHRVTVSVDAQQNTVVALDPATPPGTAVLLETWLTNNDQLAKLHDLESLEGTKKSGIADLCAKLSFNELNQLLYRTDSEEREVGGGVYDVPGYGPFAYCGISGMAAVLRPIMRANDLGHPMCDNLRQGPWMLDYTVDRLKRYISDNKSPLAQVRDWLRDRMALVKTVPNYLVPKYFALVVVTAEGAARRAAADMMGRFVAKSGSFVRNLAMTAVQMLAFVPSASLHPTESKAALAAGLPHFATAHMRCWGRDILIALRGLLLRTGQTQAAKEHIIGLGSTIKHGLIPNLLDSGRYPRYNARDAAWWWVQAVQDYVRLVPNGAELLTTVVARRFPSNDQWVHWTDKRAYAEKATVLELVVEVLARHAKGIHFREHNAGPQLDHAMTHDGFQVDAFIDWSRGGFVFGGNAMNCGSWMDKMGDSHKAGNYGIPATPRDGADVDLQALLYNCVSWLDDLHAAGTLATDGVTKPSGEKVSWAAWRALLEASFEPMFYVPPADDVEAMQKGAPYLDSQVLSTPHVRRGIYKDTLGGSNKWADYQFRPNQFVAMAMAPSLFNPAHARTALDLGLTVLAGPLGMRTLDPADPNYRGHYHNNDDGYDRTTAHGWNYHQGPEWVWQAGYFYQAYLAVHLAAAKSPDEVNAVLHTVHARTAPARVHLARAPYAGLPELTNKDGEECPGSCMTQAWSSASFLELAWMIVQARATRLNRSLTMDAHARRHRRTRAATPEEAMAGVAEVEVETEEDEEDDA</sequence>
<dbReference type="STRING" id="578462.A0A0L0TEU8"/>
<dbReference type="Pfam" id="PF06202">
    <property type="entry name" value="GDE_C"/>
    <property type="match status" value="1"/>
</dbReference>
<dbReference type="OMA" id="IHFREWN"/>
<dbReference type="Gene3D" id="3.20.20.80">
    <property type="entry name" value="Glycosidases"/>
    <property type="match status" value="2"/>
</dbReference>
<gene>
    <name evidence="6" type="ORF">AMAG_17373</name>
</gene>
<feature type="region of interest" description="Disordered" evidence="1">
    <location>
        <begin position="1619"/>
        <end position="1651"/>
    </location>
</feature>
<dbReference type="Pfam" id="PF14701">
    <property type="entry name" value="hDGE_amylase"/>
    <property type="match status" value="1"/>
</dbReference>
<dbReference type="Proteomes" id="UP000054350">
    <property type="component" value="Unassembled WGS sequence"/>
</dbReference>
<dbReference type="PANTHER" id="PTHR10569">
    <property type="entry name" value="GLYCOGEN DEBRANCHING ENZYME"/>
    <property type="match status" value="1"/>
</dbReference>
<evidence type="ECO:0000259" key="3">
    <source>
        <dbReference type="Pfam" id="PF14699"/>
    </source>
</evidence>
<name>A0A0L0TEU8_ALLM3</name>
<dbReference type="InterPro" id="IPR017853">
    <property type="entry name" value="GH"/>
</dbReference>
<feature type="compositionally biased region" description="Low complexity" evidence="1">
    <location>
        <begin position="1626"/>
        <end position="1638"/>
    </location>
</feature>
<dbReference type="GO" id="GO:0004135">
    <property type="term" value="F:amylo-alpha-1,6-glucosidase activity"/>
    <property type="evidence" value="ECO:0007669"/>
    <property type="project" value="InterPro"/>
</dbReference>
<dbReference type="OrthoDB" id="10248904at2759"/>
<keyword evidence="7" id="KW-1185">Reference proteome</keyword>
<dbReference type="Pfam" id="PF14699">
    <property type="entry name" value="hGDE_N"/>
    <property type="match status" value="1"/>
</dbReference>
<feature type="compositionally biased region" description="Acidic residues" evidence="1">
    <location>
        <begin position="1639"/>
        <end position="1651"/>
    </location>
</feature>
<evidence type="ECO:0000259" key="4">
    <source>
        <dbReference type="Pfam" id="PF14701"/>
    </source>
</evidence>
<feature type="domain" description="Glycogen debranching enzyme central" evidence="5">
    <location>
        <begin position="796"/>
        <end position="1043"/>
    </location>
</feature>
<dbReference type="SUPFAM" id="SSF51445">
    <property type="entry name" value="(Trans)glycosidases"/>
    <property type="match status" value="1"/>
</dbReference>
<dbReference type="InterPro" id="IPR008928">
    <property type="entry name" value="6-hairpin_glycosidase_sf"/>
</dbReference>
<accession>A0A0L0TEU8</accession>
<feature type="domain" description="Glycogen debranching enzyme glucanotransferase" evidence="4">
    <location>
        <begin position="204"/>
        <end position="650"/>
    </location>
</feature>
<feature type="domain" description="Glycogen debranching enzyme C-terminal" evidence="2">
    <location>
        <begin position="1132"/>
        <end position="1594"/>
    </location>
</feature>
<dbReference type="eggNOG" id="KOG3625">
    <property type="taxonomic scope" value="Eukaryota"/>
</dbReference>
<proteinExistence type="predicted"/>
<dbReference type="InterPro" id="IPR010401">
    <property type="entry name" value="AGL/Gdb1"/>
</dbReference>
<evidence type="ECO:0000313" key="7">
    <source>
        <dbReference type="Proteomes" id="UP000054350"/>
    </source>
</evidence>
<feature type="domain" description="Eukaryotic glycogen debranching enzyme N-terminal" evidence="3">
    <location>
        <begin position="104"/>
        <end position="196"/>
    </location>
</feature>